<evidence type="ECO:0000256" key="3">
    <source>
        <dbReference type="ARBA" id="ARBA00022827"/>
    </source>
</evidence>
<accession>A0A445J7X2</accession>
<evidence type="ECO:0000313" key="5">
    <source>
        <dbReference type="EMBL" id="RZB94510.1"/>
    </source>
</evidence>
<protein>
    <submittedName>
        <fullName evidence="5">Alternative NAD(P)H-ubiquinone oxidoreductase C1, chloroplastic/mitochondrial isoform A</fullName>
    </submittedName>
    <submittedName>
        <fullName evidence="6">Alternative NAD(P)H-ubiquinone oxidoreductase C1, chloroplastic/mitochondrial isoform B</fullName>
    </submittedName>
</protein>
<dbReference type="InterPro" id="IPR051169">
    <property type="entry name" value="NADH-Q_oxidoreductase"/>
</dbReference>
<keyword evidence="3" id="KW-0274">FAD</keyword>
<evidence type="ECO:0000313" key="7">
    <source>
        <dbReference type="Proteomes" id="UP000289340"/>
    </source>
</evidence>
<dbReference type="AlphaFoldDB" id="A0A445J7X2"/>
<dbReference type="PANTHER" id="PTHR42913">
    <property type="entry name" value="APOPTOSIS-INDUCING FACTOR 1"/>
    <property type="match status" value="1"/>
</dbReference>
<dbReference type="GO" id="GO:0019646">
    <property type="term" value="P:aerobic electron transport chain"/>
    <property type="evidence" value="ECO:0007669"/>
    <property type="project" value="TreeGrafter"/>
</dbReference>
<evidence type="ECO:0000256" key="2">
    <source>
        <dbReference type="ARBA" id="ARBA00022630"/>
    </source>
</evidence>
<name>A0A445J7X2_GLYSO</name>
<sequence>MICPNAQPGNREVALKVLSSRKVELLLGYFVCCIQRLSELESSDTLTGADENSTEVVPDFEKYILELQPAERGMQSKIVEADLVLWTAGTKPPLPQLEPSDVPFAIPLNARGQAETDETTSCQGSPPDICPWFQNLGEMMTLGRNDAAISPSFIDGLTLEGSVGHTARKIAYLIRLPTDEHRLKVGISWLTKSAIDSVSSLQSTLYKVVSGS</sequence>
<dbReference type="EMBL" id="QZWG01000008">
    <property type="protein sequence ID" value="RZB94511.1"/>
    <property type="molecule type" value="Genomic_DNA"/>
</dbReference>
<dbReference type="EMBL" id="QZWG01000008">
    <property type="protein sequence ID" value="RZB94510.1"/>
    <property type="molecule type" value="Genomic_DNA"/>
</dbReference>
<dbReference type="PANTHER" id="PTHR42913:SF4">
    <property type="entry name" value="ALTERNATIVE NAD(P)H-UBIQUINONE OXIDOREDUCTASE C1, CHLOROPLASTIC_MITOCHONDRIAL"/>
    <property type="match status" value="1"/>
</dbReference>
<keyword evidence="7" id="KW-1185">Reference proteome</keyword>
<evidence type="ECO:0000256" key="4">
    <source>
        <dbReference type="ARBA" id="ARBA00023002"/>
    </source>
</evidence>
<comment type="caution">
    <text evidence="5">The sequence shown here is derived from an EMBL/GenBank/DDBJ whole genome shotgun (WGS) entry which is preliminary data.</text>
</comment>
<gene>
    <name evidence="5" type="ORF">D0Y65_019195</name>
</gene>
<proteinExistence type="predicted"/>
<reference evidence="5 7" key="1">
    <citation type="submission" date="2018-09" db="EMBL/GenBank/DDBJ databases">
        <title>A high-quality reference genome of wild soybean provides a powerful tool to mine soybean genomes.</title>
        <authorList>
            <person name="Xie M."/>
            <person name="Chung C.Y.L."/>
            <person name="Li M.-W."/>
            <person name="Wong F.-L."/>
            <person name="Chan T.-F."/>
            <person name="Lam H.-M."/>
        </authorList>
    </citation>
    <scope>NUCLEOTIDE SEQUENCE [LARGE SCALE GENOMIC DNA]</scope>
    <source>
        <strain evidence="7">cv. W05</strain>
        <tissue evidence="5">Hypocotyl of etiolated seedlings</tissue>
    </source>
</reference>
<dbReference type="Proteomes" id="UP000289340">
    <property type="component" value="Chromosome 8"/>
</dbReference>
<dbReference type="GO" id="GO:0009507">
    <property type="term" value="C:chloroplast"/>
    <property type="evidence" value="ECO:0007669"/>
    <property type="project" value="TreeGrafter"/>
</dbReference>
<evidence type="ECO:0000256" key="1">
    <source>
        <dbReference type="ARBA" id="ARBA00001974"/>
    </source>
</evidence>
<organism evidence="5 7">
    <name type="scientific">Glycine soja</name>
    <name type="common">Wild soybean</name>
    <dbReference type="NCBI Taxonomy" id="3848"/>
    <lineage>
        <taxon>Eukaryota</taxon>
        <taxon>Viridiplantae</taxon>
        <taxon>Streptophyta</taxon>
        <taxon>Embryophyta</taxon>
        <taxon>Tracheophyta</taxon>
        <taxon>Spermatophyta</taxon>
        <taxon>Magnoliopsida</taxon>
        <taxon>eudicotyledons</taxon>
        <taxon>Gunneridae</taxon>
        <taxon>Pentapetalae</taxon>
        <taxon>rosids</taxon>
        <taxon>fabids</taxon>
        <taxon>Fabales</taxon>
        <taxon>Fabaceae</taxon>
        <taxon>Papilionoideae</taxon>
        <taxon>50 kb inversion clade</taxon>
        <taxon>NPAAA clade</taxon>
        <taxon>indigoferoid/millettioid clade</taxon>
        <taxon>Phaseoleae</taxon>
        <taxon>Glycine</taxon>
        <taxon>Glycine subgen. Soja</taxon>
    </lineage>
</organism>
<dbReference type="GO" id="GO:0042372">
    <property type="term" value="P:phylloquinone biosynthetic process"/>
    <property type="evidence" value="ECO:0007669"/>
    <property type="project" value="TreeGrafter"/>
</dbReference>
<evidence type="ECO:0000313" key="6">
    <source>
        <dbReference type="EMBL" id="RZB94511.1"/>
    </source>
</evidence>
<comment type="cofactor">
    <cofactor evidence="1">
        <name>FAD</name>
        <dbReference type="ChEBI" id="CHEBI:57692"/>
    </cofactor>
</comment>
<dbReference type="GO" id="GO:0003955">
    <property type="term" value="F:NAD(P)H dehydrogenase (quinone) activity"/>
    <property type="evidence" value="ECO:0007669"/>
    <property type="project" value="TreeGrafter"/>
</dbReference>
<keyword evidence="4" id="KW-0560">Oxidoreductase</keyword>
<keyword evidence="2" id="KW-0285">Flavoprotein</keyword>
<keyword evidence="5" id="KW-0830">Ubiquinone</keyword>